<dbReference type="Pfam" id="PF03472">
    <property type="entry name" value="Autoind_bind"/>
    <property type="match status" value="1"/>
</dbReference>
<evidence type="ECO:0000256" key="3">
    <source>
        <dbReference type="ARBA" id="ARBA00023163"/>
    </source>
</evidence>
<dbReference type="Gene3D" id="1.10.10.10">
    <property type="entry name" value="Winged helix-like DNA-binding domain superfamily/Winged helix DNA-binding domain"/>
    <property type="match status" value="1"/>
</dbReference>
<dbReference type="InterPro" id="IPR036693">
    <property type="entry name" value="TF_LuxR_autoind-bd_dom_sf"/>
</dbReference>
<dbReference type="CDD" id="cd06170">
    <property type="entry name" value="LuxR_C_like"/>
    <property type="match status" value="1"/>
</dbReference>
<accession>A0AA48KMS6</accession>
<dbReference type="KEGG" id="rmai:MACH21_16030"/>
<keyword evidence="6" id="KW-1185">Reference proteome</keyword>
<sequence length="269" mass="29788">MKRLRPYLSMTSVEELWAHHTEVMASYGFDRLFYAFNAFRGAGLYDNPEDALLLTNMPTDYIDAYVDGGMFRDGVMMRWAIQNTGSASWERVYAEMADQPLTDGERALRALHERHGILAGYTISFPMAIKNANAGIGMAVRRDMTQADADAVWAEHGAEIEILNHVAHLCILQLPATGQRRLLTPRQAEVLELVADGKTMQDIALILGRNVATVEKHLRGARDALGVETTAQAVRKASILNQIFRIETLPHKGQQANLSRPAASLAQTG</sequence>
<dbReference type="InterPro" id="IPR036388">
    <property type="entry name" value="WH-like_DNA-bd_sf"/>
</dbReference>
<dbReference type="PANTHER" id="PTHR44688">
    <property type="entry name" value="DNA-BINDING TRANSCRIPTIONAL ACTIVATOR DEVR_DOSR"/>
    <property type="match status" value="1"/>
</dbReference>
<evidence type="ECO:0000313" key="5">
    <source>
        <dbReference type="EMBL" id="BDW85426.1"/>
    </source>
</evidence>
<keyword evidence="1" id="KW-0805">Transcription regulation</keyword>
<feature type="domain" description="HTH luxR-type" evidence="4">
    <location>
        <begin position="176"/>
        <end position="241"/>
    </location>
</feature>
<keyword evidence="2" id="KW-0238">DNA-binding</keyword>
<evidence type="ECO:0000259" key="4">
    <source>
        <dbReference type="PROSITE" id="PS50043"/>
    </source>
</evidence>
<evidence type="ECO:0000256" key="2">
    <source>
        <dbReference type="ARBA" id="ARBA00023125"/>
    </source>
</evidence>
<dbReference type="Gene3D" id="3.30.450.80">
    <property type="entry name" value="Transcription factor LuxR-like, autoinducer-binding domain"/>
    <property type="match status" value="1"/>
</dbReference>
<proteinExistence type="predicted"/>
<dbReference type="GO" id="GO:0003677">
    <property type="term" value="F:DNA binding"/>
    <property type="evidence" value="ECO:0007669"/>
    <property type="project" value="UniProtKB-KW"/>
</dbReference>
<reference evidence="5 6" key="1">
    <citation type="submission" date="2023-01" db="EMBL/GenBank/DDBJ databases">
        <title>Complete genome sequence of Roseicyclus marinus strain Dej080120_10.</title>
        <authorList>
            <person name="Ueki S."/>
            <person name="Maruyama F."/>
        </authorList>
    </citation>
    <scope>NUCLEOTIDE SEQUENCE [LARGE SCALE GENOMIC DNA]</scope>
    <source>
        <strain evidence="5 6">Dej080120_10</strain>
    </source>
</reference>
<dbReference type="InterPro" id="IPR013249">
    <property type="entry name" value="RNA_pol_sigma70_r4_t2"/>
</dbReference>
<dbReference type="SUPFAM" id="SSF46894">
    <property type="entry name" value="C-terminal effector domain of the bipartite response regulators"/>
    <property type="match status" value="1"/>
</dbReference>
<dbReference type="InterPro" id="IPR000792">
    <property type="entry name" value="Tscrpt_reg_LuxR_C"/>
</dbReference>
<dbReference type="EMBL" id="AP027266">
    <property type="protein sequence ID" value="BDW85426.1"/>
    <property type="molecule type" value="Genomic_DNA"/>
</dbReference>
<protein>
    <recommendedName>
        <fullName evidence="4">HTH luxR-type domain-containing protein</fullName>
    </recommendedName>
</protein>
<dbReference type="GO" id="GO:0016987">
    <property type="term" value="F:sigma factor activity"/>
    <property type="evidence" value="ECO:0007669"/>
    <property type="project" value="InterPro"/>
</dbReference>
<dbReference type="PROSITE" id="PS50043">
    <property type="entry name" value="HTH_LUXR_2"/>
    <property type="match status" value="1"/>
</dbReference>
<name>A0AA48KMS6_9RHOB</name>
<evidence type="ECO:0000256" key="1">
    <source>
        <dbReference type="ARBA" id="ARBA00023015"/>
    </source>
</evidence>
<dbReference type="Proteomes" id="UP001337723">
    <property type="component" value="Chromosome"/>
</dbReference>
<organism evidence="5 6">
    <name type="scientific">Roseicyclus marinus</name>
    <dbReference type="NCBI Taxonomy" id="2161673"/>
    <lineage>
        <taxon>Bacteria</taxon>
        <taxon>Pseudomonadati</taxon>
        <taxon>Pseudomonadota</taxon>
        <taxon>Alphaproteobacteria</taxon>
        <taxon>Rhodobacterales</taxon>
        <taxon>Roseobacteraceae</taxon>
        <taxon>Roseicyclus</taxon>
    </lineage>
</organism>
<gene>
    <name evidence="5" type="ORF">MACH21_16030</name>
</gene>
<dbReference type="SMART" id="SM00421">
    <property type="entry name" value="HTH_LUXR"/>
    <property type="match status" value="1"/>
</dbReference>
<evidence type="ECO:0000313" key="6">
    <source>
        <dbReference type="Proteomes" id="UP001337723"/>
    </source>
</evidence>
<dbReference type="InterPro" id="IPR005143">
    <property type="entry name" value="TF_LuxR_autoind-bd_dom"/>
</dbReference>
<dbReference type="AlphaFoldDB" id="A0AA48KMS6"/>
<dbReference type="InterPro" id="IPR016032">
    <property type="entry name" value="Sig_transdc_resp-reg_C-effctor"/>
</dbReference>
<dbReference type="PRINTS" id="PR00038">
    <property type="entry name" value="HTHLUXR"/>
</dbReference>
<keyword evidence="3" id="KW-0804">Transcription</keyword>
<dbReference type="PANTHER" id="PTHR44688:SF16">
    <property type="entry name" value="DNA-BINDING TRANSCRIPTIONAL ACTIVATOR DEVR_DOSR"/>
    <property type="match status" value="1"/>
</dbReference>
<dbReference type="GO" id="GO:0006352">
    <property type="term" value="P:DNA-templated transcription initiation"/>
    <property type="evidence" value="ECO:0007669"/>
    <property type="project" value="InterPro"/>
</dbReference>
<dbReference type="Pfam" id="PF08281">
    <property type="entry name" value="Sigma70_r4_2"/>
    <property type="match status" value="1"/>
</dbReference>
<dbReference type="SUPFAM" id="SSF75516">
    <property type="entry name" value="Pheromone-binding domain of LuxR-like quorum-sensing transcription factors"/>
    <property type="match status" value="1"/>
</dbReference>